<proteinExistence type="predicted"/>
<dbReference type="Proteomes" id="UP000499080">
    <property type="component" value="Unassembled WGS sequence"/>
</dbReference>
<organism evidence="1 2">
    <name type="scientific">Araneus ventricosus</name>
    <name type="common">Orbweaver spider</name>
    <name type="synonym">Epeira ventricosa</name>
    <dbReference type="NCBI Taxonomy" id="182803"/>
    <lineage>
        <taxon>Eukaryota</taxon>
        <taxon>Metazoa</taxon>
        <taxon>Ecdysozoa</taxon>
        <taxon>Arthropoda</taxon>
        <taxon>Chelicerata</taxon>
        <taxon>Arachnida</taxon>
        <taxon>Araneae</taxon>
        <taxon>Araneomorphae</taxon>
        <taxon>Entelegynae</taxon>
        <taxon>Araneoidea</taxon>
        <taxon>Araneidae</taxon>
        <taxon>Araneus</taxon>
    </lineage>
</organism>
<evidence type="ECO:0000313" key="1">
    <source>
        <dbReference type="EMBL" id="GBN83367.1"/>
    </source>
</evidence>
<dbReference type="AlphaFoldDB" id="A0A4Y2S5U2"/>
<gene>
    <name evidence="1" type="ORF">AVEN_105819_1</name>
</gene>
<protein>
    <submittedName>
        <fullName evidence="1">Uncharacterized protein</fullName>
    </submittedName>
</protein>
<reference evidence="1 2" key="1">
    <citation type="journal article" date="2019" name="Sci. Rep.">
        <title>Orb-weaving spider Araneus ventricosus genome elucidates the spidroin gene catalogue.</title>
        <authorList>
            <person name="Kono N."/>
            <person name="Nakamura H."/>
            <person name="Ohtoshi R."/>
            <person name="Moran D.A.P."/>
            <person name="Shinohara A."/>
            <person name="Yoshida Y."/>
            <person name="Fujiwara M."/>
            <person name="Mori M."/>
            <person name="Tomita M."/>
            <person name="Arakawa K."/>
        </authorList>
    </citation>
    <scope>NUCLEOTIDE SEQUENCE [LARGE SCALE GENOMIC DNA]</scope>
</reference>
<comment type="caution">
    <text evidence="1">The sequence shown here is derived from an EMBL/GenBank/DDBJ whole genome shotgun (WGS) entry which is preliminary data.</text>
</comment>
<keyword evidence="2" id="KW-1185">Reference proteome</keyword>
<evidence type="ECO:0000313" key="2">
    <source>
        <dbReference type="Proteomes" id="UP000499080"/>
    </source>
</evidence>
<dbReference type="EMBL" id="BGPR01150021">
    <property type="protein sequence ID" value="GBN83367.1"/>
    <property type="molecule type" value="Genomic_DNA"/>
</dbReference>
<name>A0A4Y2S5U2_ARAVE</name>
<accession>A0A4Y2S5U2</accession>
<sequence>MDSGNLSPMAVDGDLMLEDKVKFFKEKRNGLHDIFRSVSEKKSTNAQDKDEFSNYKAHILMLYVEAVSSLLPEKNLKKQVR</sequence>